<name>A0ABT2S8N0_9FIRM</name>
<protein>
    <submittedName>
        <fullName evidence="1">Uncharacterized protein</fullName>
    </submittedName>
</protein>
<comment type="caution">
    <text evidence="1">The sequence shown here is derived from an EMBL/GenBank/DDBJ whole genome shotgun (WGS) entry which is preliminary data.</text>
</comment>
<reference evidence="1 2" key="1">
    <citation type="journal article" date="2021" name="ISME Commun">
        <title>Automated analysis of genomic sequences facilitates high-throughput and comprehensive description of bacteria.</title>
        <authorList>
            <person name="Hitch T.C.A."/>
        </authorList>
    </citation>
    <scope>NUCLEOTIDE SEQUENCE [LARGE SCALE GENOMIC DNA]</scope>
    <source>
        <strain evidence="1 2">Sanger_02</strain>
    </source>
</reference>
<dbReference type="Proteomes" id="UP001207605">
    <property type="component" value="Unassembled WGS sequence"/>
</dbReference>
<accession>A0ABT2S8N0</accession>
<sequence>MDTAKRLQLIRVIEKIEKNPEFSDRLGVKNKSEFRSEKEPANKN</sequence>
<organism evidence="1 2">
    <name type="scientific">Dorea ammoniilytica</name>
    <dbReference type="NCBI Taxonomy" id="2981788"/>
    <lineage>
        <taxon>Bacteria</taxon>
        <taxon>Bacillati</taxon>
        <taxon>Bacillota</taxon>
        <taxon>Clostridia</taxon>
        <taxon>Lachnospirales</taxon>
        <taxon>Lachnospiraceae</taxon>
        <taxon>Dorea</taxon>
    </lineage>
</organism>
<evidence type="ECO:0000313" key="1">
    <source>
        <dbReference type="EMBL" id="MCU6700949.1"/>
    </source>
</evidence>
<proteinExistence type="predicted"/>
<gene>
    <name evidence="1" type="ORF">OCV65_12000</name>
</gene>
<keyword evidence="2" id="KW-1185">Reference proteome</keyword>
<dbReference type="EMBL" id="JAOQJV010000021">
    <property type="protein sequence ID" value="MCU6700949.1"/>
    <property type="molecule type" value="Genomic_DNA"/>
</dbReference>
<evidence type="ECO:0000313" key="2">
    <source>
        <dbReference type="Proteomes" id="UP001207605"/>
    </source>
</evidence>
<dbReference type="RefSeq" id="WP_262582239.1">
    <property type="nucleotide sequence ID" value="NZ_JAOQJV010000021.1"/>
</dbReference>